<dbReference type="Pfam" id="PF01872">
    <property type="entry name" value="RibD_C"/>
    <property type="match status" value="1"/>
</dbReference>
<evidence type="ECO:0000256" key="14">
    <source>
        <dbReference type="PIRSR" id="PIRSR006769-2"/>
    </source>
</evidence>
<evidence type="ECO:0000256" key="12">
    <source>
        <dbReference type="PIRNR" id="PIRNR006769"/>
    </source>
</evidence>
<evidence type="ECO:0000256" key="7">
    <source>
        <dbReference type="ARBA" id="ARBA00022723"/>
    </source>
</evidence>
<feature type="active site" description="Proton donor" evidence="13">
    <location>
        <position position="53"/>
    </location>
</feature>
<dbReference type="EMBL" id="FOVN01000004">
    <property type="protein sequence ID" value="SFN79214.1"/>
    <property type="molecule type" value="Genomic_DNA"/>
</dbReference>
<comment type="pathway">
    <text evidence="3 12">Cofactor biosynthesis; riboflavin biosynthesis; 5-amino-6-(D-ribitylamino)uracil from GTP: step 3/4.</text>
</comment>
<comment type="similarity">
    <text evidence="5 12">In the C-terminal section; belongs to the HTP reductase family.</text>
</comment>
<keyword evidence="7 12" id="KW-0479">Metal-binding</keyword>
<evidence type="ECO:0000256" key="6">
    <source>
        <dbReference type="ARBA" id="ARBA00022619"/>
    </source>
</evidence>
<dbReference type="PROSITE" id="PS00903">
    <property type="entry name" value="CYT_DCMP_DEAMINASES_1"/>
    <property type="match status" value="1"/>
</dbReference>
<evidence type="ECO:0000256" key="13">
    <source>
        <dbReference type="PIRSR" id="PIRSR006769-1"/>
    </source>
</evidence>
<evidence type="ECO:0000256" key="3">
    <source>
        <dbReference type="ARBA" id="ARBA00004910"/>
    </source>
</evidence>
<feature type="binding site" evidence="14">
    <location>
        <position position="277"/>
    </location>
    <ligand>
        <name>substrate</name>
    </ligand>
</feature>
<feature type="binding site" evidence="14">
    <location>
        <position position="210"/>
    </location>
    <ligand>
        <name>substrate</name>
    </ligand>
</feature>
<dbReference type="InterPro" id="IPR004794">
    <property type="entry name" value="Eubact_RibD"/>
</dbReference>
<dbReference type="SUPFAM" id="SSF53927">
    <property type="entry name" value="Cytidine deaminase-like"/>
    <property type="match status" value="1"/>
</dbReference>
<feature type="binding site" evidence="14">
    <location>
        <position position="206"/>
    </location>
    <ligand>
        <name>substrate</name>
    </ligand>
</feature>
<evidence type="ECO:0000256" key="4">
    <source>
        <dbReference type="ARBA" id="ARBA00005259"/>
    </source>
</evidence>
<feature type="binding site" evidence="14">
    <location>
        <position position="190"/>
    </location>
    <ligand>
        <name>substrate</name>
    </ligand>
</feature>
<dbReference type="AlphaFoldDB" id="A0A1I5BX04"/>
<dbReference type="GO" id="GO:0008835">
    <property type="term" value="F:diaminohydroxyphosphoribosylaminopyrimidine deaminase activity"/>
    <property type="evidence" value="ECO:0007669"/>
    <property type="project" value="UniProtKB-EC"/>
</dbReference>
<keyword evidence="18" id="KW-1185">Reference proteome</keyword>
<feature type="binding site" evidence="14">
    <location>
        <position position="202"/>
    </location>
    <ligand>
        <name>NADP(+)</name>
        <dbReference type="ChEBI" id="CHEBI:58349"/>
    </ligand>
</feature>
<feature type="binding site" evidence="15">
    <location>
        <position position="78"/>
    </location>
    <ligand>
        <name>Zn(2+)</name>
        <dbReference type="ChEBI" id="CHEBI:29105"/>
        <note>catalytic</note>
    </ligand>
</feature>
<dbReference type="EC" id="1.1.1.193" evidence="12"/>
<dbReference type="CDD" id="cd01284">
    <property type="entry name" value="Riboflavin_deaminase-reductase"/>
    <property type="match status" value="1"/>
</dbReference>
<keyword evidence="6 12" id="KW-0686">Riboflavin biosynthesis</keyword>
<dbReference type="PIRSF" id="PIRSF006769">
    <property type="entry name" value="RibD"/>
    <property type="match status" value="1"/>
</dbReference>
<comment type="similarity">
    <text evidence="4 12">In the N-terminal section; belongs to the cytidine and deoxycytidylate deaminase family.</text>
</comment>
<keyword evidence="10 12" id="KW-0560">Oxidoreductase</keyword>
<dbReference type="InterPro" id="IPR002734">
    <property type="entry name" value="RibDG_C"/>
</dbReference>
<evidence type="ECO:0000313" key="18">
    <source>
        <dbReference type="Proteomes" id="UP000198705"/>
    </source>
</evidence>
<keyword evidence="11" id="KW-0511">Multifunctional enzyme</keyword>
<comment type="function">
    <text evidence="1 12">Converts 2,5-diamino-6-(ribosylamino)-4(3h)-pyrimidinone 5'-phosphate into 5-amino-6-(ribosylamino)-2,4(1h,3h)-pyrimidinedione 5'-phosphate.</text>
</comment>
<dbReference type="EC" id="3.5.4.26" evidence="12"/>
<comment type="cofactor">
    <cofactor evidence="12 15">
        <name>Zn(2+)</name>
        <dbReference type="ChEBI" id="CHEBI:29105"/>
    </cofactor>
    <text evidence="12 15">Binds 1 zinc ion.</text>
</comment>
<dbReference type="PROSITE" id="PS51747">
    <property type="entry name" value="CYT_DCMP_DEAMINASES_2"/>
    <property type="match status" value="1"/>
</dbReference>
<evidence type="ECO:0000256" key="8">
    <source>
        <dbReference type="ARBA" id="ARBA00022833"/>
    </source>
</evidence>
<evidence type="ECO:0000256" key="15">
    <source>
        <dbReference type="PIRSR" id="PIRSR006769-3"/>
    </source>
</evidence>
<comment type="pathway">
    <text evidence="2 12">Cofactor biosynthesis; riboflavin biosynthesis; 5-amino-6-(D-ribitylamino)uracil from GTP: step 2/4.</text>
</comment>
<evidence type="ECO:0000256" key="1">
    <source>
        <dbReference type="ARBA" id="ARBA00002151"/>
    </source>
</evidence>
<dbReference type="Pfam" id="PF00383">
    <property type="entry name" value="dCMP_cyt_deam_1"/>
    <property type="match status" value="1"/>
</dbReference>
<dbReference type="InterPro" id="IPR002125">
    <property type="entry name" value="CMP_dCMP_dom"/>
</dbReference>
<dbReference type="NCBIfam" id="TIGR00326">
    <property type="entry name" value="eubact_ribD"/>
    <property type="match status" value="1"/>
</dbReference>
<evidence type="ECO:0000256" key="10">
    <source>
        <dbReference type="ARBA" id="ARBA00023002"/>
    </source>
</evidence>
<evidence type="ECO:0000259" key="16">
    <source>
        <dbReference type="PROSITE" id="PS51747"/>
    </source>
</evidence>
<gene>
    <name evidence="17" type="ORF">SAMN04487989_10434</name>
</gene>
<dbReference type="GO" id="GO:0008703">
    <property type="term" value="F:5-amino-6-(5-phosphoribosylamino)uracil reductase activity"/>
    <property type="evidence" value="ECO:0007669"/>
    <property type="project" value="UniProtKB-EC"/>
</dbReference>
<dbReference type="STRING" id="649333.SAMN04487989_10434"/>
<dbReference type="InterPro" id="IPR024072">
    <property type="entry name" value="DHFR-like_dom_sf"/>
</dbReference>
<keyword evidence="12" id="KW-0378">Hydrolase</keyword>
<keyword evidence="9 12" id="KW-0521">NADP</keyword>
<keyword evidence="8 12" id="KW-0862">Zinc</keyword>
<evidence type="ECO:0000256" key="5">
    <source>
        <dbReference type="ARBA" id="ARBA00007417"/>
    </source>
</evidence>
<dbReference type="GO" id="GO:0009231">
    <property type="term" value="P:riboflavin biosynthetic process"/>
    <property type="evidence" value="ECO:0007669"/>
    <property type="project" value="UniProtKB-UniPathway"/>
</dbReference>
<dbReference type="GO" id="GO:0008270">
    <property type="term" value="F:zinc ion binding"/>
    <property type="evidence" value="ECO:0007669"/>
    <property type="project" value="InterPro"/>
</dbReference>
<dbReference type="SUPFAM" id="SSF53597">
    <property type="entry name" value="Dihydrofolate reductase-like"/>
    <property type="match status" value="1"/>
</dbReference>
<accession>A0A1I5BX04</accession>
<dbReference type="Gene3D" id="3.40.430.10">
    <property type="entry name" value="Dihydrofolate Reductase, subunit A"/>
    <property type="match status" value="1"/>
</dbReference>
<dbReference type="Proteomes" id="UP000198705">
    <property type="component" value="Unassembled WGS sequence"/>
</dbReference>
<organism evidence="17 18">
    <name type="scientific">Bizionia echini</name>
    <dbReference type="NCBI Taxonomy" id="649333"/>
    <lineage>
        <taxon>Bacteria</taxon>
        <taxon>Pseudomonadati</taxon>
        <taxon>Bacteroidota</taxon>
        <taxon>Flavobacteriia</taxon>
        <taxon>Flavobacteriales</taxon>
        <taxon>Flavobacteriaceae</taxon>
        <taxon>Bizionia</taxon>
    </lineage>
</organism>
<evidence type="ECO:0000256" key="2">
    <source>
        <dbReference type="ARBA" id="ARBA00004882"/>
    </source>
</evidence>
<protein>
    <recommendedName>
        <fullName evidence="12">Riboflavin biosynthesis protein RibD</fullName>
    </recommendedName>
    <domain>
        <recommendedName>
            <fullName evidence="12">Diaminohydroxyphosphoribosylaminopyrimidine deaminase</fullName>
            <shortName evidence="12">DRAP deaminase</shortName>
            <ecNumber evidence="12">3.5.4.26</ecNumber>
        </recommendedName>
        <alternativeName>
            <fullName evidence="12">Riboflavin-specific deaminase</fullName>
        </alternativeName>
    </domain>
    <domain>
        <recommendedName>
            <fullName evidence="12">5-amino-6-(5-phosphoribosylamino)uracil reductase</fullName>
            <ecNumber evidence="12">1.1.1.193</ecNumber>
        </recommendedName>
        <alternativeName>
            <fullName evidence="12">HTP reductase</fullName>
        </alternativeName>
    </domain>
</protein>
<sequence length="335" mass="37638">MKIHEKYINRCIEIAKNGLGTTAPNPMVGSVIVYKNQIIGEGYTSPFGGPHAEVNAIQSVTDKTLLKEATLYATLEPCSHFGKTPPCSDLIINHNIPNVVIGTTDTHSKVAGNGIKKLIEAGCRVTVGILEDACKEHHKRFFTFHNKKRPYIILKWAETANGFIAPKTRNNQKPVWITNEFSRQLVHKWRTEEQAILIGTNTALADNPSLTVRDWTGKNPIRFVIDKKQKLSNNLTVFNNEAETIRITESDIDFNKPIAIQIGEFLHKKNIQSIIIEGGSQTLQTFIDESLWDEARVFSSKVIFSEGIKAPIFKGELLEETDILDDTLRIYKNTI</sequence>
<feature type="binding site" evidence="15">
    <location>
        <position position="51"/>
    </location>
    <ligand>
        <name>Zn(2+)</name>
        <dbReference type="ChEBI" id="CHEBI:29105"/>
        <note>catalytic</note>
    </ligand>
</feature>
<comment type="catalytic activity">
    <reaction evidence="12">
        <text>5-amino-6-(5-phospho-D-ribitylamino)uracil + NADP(+) = 5-amino-6-(5-phospho-D-ribosylamino)uracil + NADPH + H(+)</text>
        <dbReference type="Rhea" id="RHEA:17845"/>
        <dbReference type="ChEBI" id="CHEBI:15378"/>
        <dbReference type="ChEBI" id="CHEBI:57783"/>
        <dbReference type="ChEBI" id="CHEBI:58349"/>
        <dbReference type="ChEBI" id="CHEBI:58421"/>
        <dbReference type="ChEBI" id="CHEBI:58453"/>
        <dbReference type="EC" id="1.1.1.193"/>
    </reaction>
</comment>
<evidence type="ECO:0000313" key="17">
    <source>
        <dbReference type="EMBL" id="SFN79214.1"/>
    </source>
</evidence>
<feature type="binding site" evidence="14">
    <location>
        <position position="176"/>
    </location>
    <ligand>
        <name>NADP(+)</name>
        <dbReference type="ChEBI" id="CHEBI:58349"/>
    </ligand>
</feature>
<feature type="binding site" evidence="14">
    <location>
        <position position="157"/>
    </location>
    <ligand>
        <name>NADP(+)</name>
        <dbReference type="ChEBI" id="CHEBI:58349"/>
    </ligand>
</feature>
<evidence type="ECO:0000256" key="11">
    <source>
        <dbReference type="ARBA" id="ARBA00023268"/>
    </source>
</evidence>
<dbReference type="InterPro" id="IPR016193">
    <property type="entry name" value="Cytidine_deaminase-like"/>
</dbReference>
<comment type="catalytic activity">
    <reaction evidence="12">
        <text>2,5-diamino-6-hydroxy-4-(5-phosphoribosylamino)-pyrimidine + H2O + H(+) = 5-amino-6-(5-phospho-D-ribosylamino)uracil + NH4(+)</text>
        <dbReference type="Rhea" id="RHEA:21868"/>
        <dbReference type="ChEBI" id="CHEBI:15377"/>
        <dbReference type="ChEBI" id="CHEBI:15378"/>
        <dbReference type="ChEBI" id="CHEBI:28938"/>
        <dbReference type="ChEBI" id="CHEBI:58453"/>
        <dbReference type="ChEBI" id="CHEBI:58614"/>
        <dbReference type="EC" id="3.5.4.26"/>
    </reaction>
</comment>
<dbReference type="Gene3D" id="3.40.140.10">
    <property type="entry name" value="Cytidine Deaminase, domain 2"/>
    <property type="match status" value="1"/>
</dbReference>
<dbReference type="OrthoDB" id="9800865at2"/>
<dbReference type="InterPro" id="IPR050765">
    <property type="entry name" value="Riboflavin_Biosynth_HTPR"/>
</dbReference>
<proteinExistence type="inferred from homology"/>
<dbReference type="PANTHER" id="PTHR38011">
    <property type="entry name" value="DIHYDROFOLATE REDUCTASE FAMILY PROTEIN (AFU_ORTHOLOGUE AFUA_8G06820)"/>
    <property type="match status" value="1"/>
</dbReference>
<feature type="domain" description="CMP/dCMP-type deaminase" evidence="16">
    <location>
        <begin position="2"/>
        <end position="126"/>
    </location>
</feature>
<evidence type="ECO:0000256" key="9">
    <source>
        <dbReference type="ARBA" id="ARBA00022857"/>
    </source>
</evidence>
<reference evidence="18" key="1">
    <citation type="submission" date="2016-10" db="EMBL/GenBank/DDBJ databases">
        <authorList>
            <person name="Varghese N."/>
            <person name="Submissions S."/>
        </authorList>
    </citation>
    <scope>NUCLEOTIDE SEQUENCE [LARGE SCALE GENOMIC DNA]</scope>
    <source>
        <strain evidence="18">DSM 23925</strain>
    </source>
</reference>
<dbReference type="InterPro" id="IPR016192">
    <property type="entry name" value="APOBEC/CMP_deaminase_Zn-bd"/>
</dbReference>
<dbReference type="PANTHER" id="PTHR38011:SF7">
    <property type="entry name" value="2,5-DIAMINO-6-RIBOSYLAMINO-4(3H)-PYRIMIDINONE 5'-PHOSPHATE REDUCTASE"/>
    <property type="match status" value="1"/>
</dbReference>
<dbReference type="RefSeq" id="WP_092208247.1">
    <property type="nucleotide sequence ID" value="NZ_FOVN01000004.1"/>
</dbReference>
<dbReference type="UniPathway" id="UPA00275">
    <property type="reaction ID" value="UER00401"/>
</dbReference>
<feature type="binding site" evidence="15">
    <location>
        <position position="87"/>
    </location>
    <ligand>
        <name>Zn(2+)</name>
        <dbReference type="ChEBI" id="CHEBI:29105"/>
        <note>catalytic</note>
    </ligand>
</feature>
<feature type="binding site" evidence="14">
    <location>
        <position position="213"/>
    </location>
    <ligand>
        <name>substrate</name>
    </ligand>
</feature>
<name>A0A1I5BX04_9FLAO</name>